<dbReference type="CDD" id="cd05283">
    <property type="entry name" value="CAD1"/>
    <property type="match status" value="1"/>
</dbReference>
<dbReference type="InterPro" id="IPR036291">
    <property type="entry name" value="NAD(P)-bd_dom_sf"/>
</dbReference>
<protein>
    <recommendedName>
        <fullName evidence="6">Enoyl reductase (ER) domain-containing protein</fullName>
    </recommendedName>
</protein>
<evidence type="ECO:0000256" key="4">
    <source>
        <dbReference type="ARBA" id="ARBA00023002"/>
    </source>
</evidence>
<dbReference type="Gene3D" id="3.90.180.10">
    <property type="entry name" value="Medium-chain alcohol dehydrogenases, catalytic domain"/>
    <property type="match status" value="1"/>
</dbReference>
<name>A0A8H7RQE3_9FUNG</name>
<gene>
    <name evidence="7" type="ORF">INT47_001215</name>
</gene>
<organism evidence="7 8">
    <name type="scientific">Mucor saturninus</name>
    <dbReference type="NCBI Taxonomy" id="64648"/>
    <lineage>
        <taxon>Eukaryota</taxon>
        <taxon>Fungi</taxon>
        <taxon>Fungi incertae sedis</taxon>
        <taxon>Mucoromycota</taxon>
        <taxon>Mucoromycotina</taxon>
        <taxon>Mucoromycetes</taxon>
        <taxon>Mucorales</taxon>
        <taxon>Mucorineae</taxon>
        <taxon>Mucoraceae</taxon>
        <taxon>Mucor</taxon>
    </lineage>
</organism>
<comment type="cofactor">
    <cofactor evidence="1 5">
        <name>Zn(2+)</name>
        <dbReference type="ChEBI" id="CHEBI:29105"/>
    </cofactor>
</comment>
<dbReference type="AlphaFoldDB" id="A0A8H7RQE3"/>
<evidence type="ECO:0000256" key="5">
    <source>
        <dbReference type="RuleBase" id="RU361277"/>
    </source>
</evidence>
<comment type="similarity">
    <text evidence="5">Belongs to the zinc-containing alcohol dehydrogenase family.</text>
</comment>
<evidence type="ECO:0000256" key="2">
    <source>
        <dbReference type="ARBA" id="ARBA00022723"/>
    </source>
</evidence>
<keyword evidence="3 5" id="KW-0862">Zinc</keyword>
<evidence type="ECO:0000256" key="3">
    <source>
        <dbReference type="ARBA" id="ARBA00022833"/>
    </source>
</evidence>
<sequence length="350" mass="38908">MSTSNDNFTAWAGVQRGKPFTKMELKLKEWDADSIELNITHCGLCASDVHALDEDWFPSDFPCVFGHEIVGTVTRIGENVKHLKVGDRAGVGAQSGSCHQCEACLDGQPNLCLEDYLYTFGSRWPNGDKTYGGFADKWRGDHRFTFKVPDDMTSEIAATFFCAGITTFAPLRRANIIPGESVVGIMGIGGLGHFAVQFAKALGAKVIGISHNESKRDIALELGCDDYISVNDKESFDKYNNGLTHILCTGTSSDFAWHTYFALLKINGHFINVFSPTWDLPGMNSFTLFNKQIKVYASKIGTPKEMEDMLAFAAENKIKPWITTYKMDDVNKAIEDFRAGKARFRFVLEN</sequence>
<accession>A0A8H7RQE3</accession>
<dbReference type="Pfam" id="PF00107">
    <property type="entry name" value="ADH_zinc_N"/>
    <property type="match status" value="1"/>
</dbReference>
<dbReference type="InterPro" id="IPR013154">
    <property type="entry name" value="ADH-like_N"/>
</dbReference>
<dbReference type="PANTHER" id="PTHR42683">
    <property type="entry name" value="ALDEHYDE REDUCTASE"/>
    <property type="match status" value="1"/>
</dbReference>
<dbReference type="PROSITE" id="PS00059">
    <property type="entry name" value="ADH_ZINC"/>
    <property type="match status" value="1"/>
</dbReference>
<dbReference type="InterPro" id="IPR047109">
    <property type="entry name" value="CAD-like"/>
</dbReference>
<dbReference type="SUPFAM" id="SSF51735">
    <property type="entry name" value="NAD(P)-binding Rossmann-fold domains"/>
    <property type="match status" value="1"/>
</dbReference>
<proteinExistence type="inferred from homology"/>
<dbReference type="Gene3D" id="3.40.50.720">
    <property type="entry name" value="NAD(P)-binding Rossmann-like Domain"/>
    <property type="match status" value="1"/>
</dbReference>
<reference evidence="7" key="1">
    <citation type="submission" date="2020-12" db="EMBL/GenBank/DDBJ databases">
        <title>Metabolic potential, ecology and presence of endohyphal bacteria is reflected in genomic diversity of Mucoromycotina.</title>
        <authorList>
            <person name="Muszewska A."/>
            <person name="Okrasinska A."/>
            <person name="Steczkiewicz K."/>
            <person name="Drgas O."/>
            <person name="Orlowska M."/>
            <person name="Perlinska-Lenart U."/>
            <person name="Aleksandrzak-Piekarczyk T."/>
            <person name="Szatraj K."/>
            <person name="Zielenkiewicz U."/>
            <person name="Pilsyk S."/>
            <person name="Malc E."/>
            <person name="Mieczkowski P."/>
            <person name="Kruszewska J.S."/>
            <person name="Biernat P."/>
            <person name="Pawlowska J."/>
        </authorList>
    </citation>
    <scope>NUCLEOTIDE SEQUENCE</scope>
    <source>
        <strain evidence="7">WA0000017839</strain>
    </source>
</reference>
<dbReference type="GO" id="GO:0016616">
    <property type="term" value="F:oxidoreductase activity, acting on the CH-OH group of donors, NAD or NADP as acceptor"/>
    <property type="evidence" value="ECO:0007669"/>
    <property type="project" value="InterPro"/>
</dbReference>
<comment type="caution">
    <text evidence="7">The sequence shown here is derived from an EMBL/GenBank/DDBJ whole genome shotgun (WGS) entry which is preliminary data.</text>
</comment>
<dbReference type="Proteomes" id="UP000603453">
    <property type="component" value="Unassembled WGS sequence"/>
</dbReference>
<dbReference type="InterPro" id="IPR011032">
    <property type="entry name" value="GroES-like_sf"/>
</dbReference>
<dbReference type="SUPFAM" id="SSF50129">
    <property type="entry name" value="GroES-like"/>
    <property type="match status" value="1"/>
</dbReference>
<dbReference type="SMART" id="SM00829">
    <property type="entry name" value="PKS_ER"/>
    <property type="match status" value="1"/>
</dbReference>
<dbReference type="EMBL" id="JAEPRD010000002">
    <property type="protein sequence ID" value="KAG2213946.1"/>
    <property type="molecule type" value="Genomic_DNA"/>
</dbReference>
<evidence type="ECO:0000313" key="7">
    <source>
        <dbReference type="EMBL" id="KAG2213946.1"/>
    </source>
</evidence>
<dbReference type="FunFam" id="3.40.50.720:FF:000022">
    <property type="entry name" value="Cinnamyl alcohol dehydrogenase"/>
    <property type="match status" value="1"/>
</dbReference>
<dbReference type="Pfam" id="PF08240">
    <property type="entry name" value="ADH_N"/>
    <property type="match status" value="1"/>
</dbReference>
<dbReference type="OrthoDB" id="1879366at2759"/>
<keyword evidence="2 5" id="KW-0479">Metal-binding</keyword>
<evidence type="ECO:0000259" key="6">
    <source>
        <dbReference type="SMART" id="SM00829"/>
    </source>
</evidence>
<feature type="domain" description="Enoyl reductase (ER)" evidence="6">
    <location>
        <begin position="13"/>
        <end position="348"/>
    </location>
</feature>
<dbReference type="GO" id="GO:0008270">
    <property type="term" value="F:zinc ion binding"/>
    <property type="evidence" value="ECO:0007669"/>
    <property type="project" value="InterPro"/>
</dbReference>
<keyword evidence="8" id="KW-1185">Reference proteome</keyword>
<evidence type="ECO:0000256" key="1">
    <source>
        <dbReference type="ARBA" id="ARBA00001947"/>
    </source>
</evidence>
<dbReference type="InterPro" id="IPR002328">
    <property type="entry name" value="ADH_Zn_CS"/>
</dbReference>
<dbReference type="InterPro" id="IPR013149">
    <property type="entry name" value="ADH-like_C"/>
</dbReference>
<keyword evidence="4" id="KW-0560">Oxidoreductase</keyword>
<dbReference type="InterPro" id="IPR020843">
    <property type="entry name" value="ER"/>
</dbReference>
<evidence type="ECO:0000313" key="8">
    <source>
        <dbReference type="Proteomes" id="UP000603453"/>
    </source>
</evidence>